<feature type="transmembrane region" description="Helical" evidence="2">
    <location>
        <begin position="37"/>
        <end position="59"/>
    </location>
</feature>
<accession>A0A4V6P9P2</accession>
<name>A0A4V6P9P2_9ACTN</name>
<protein>
    <submittedName>
        <fullName evidence="3">Uncharacterized protein</fullName>
    </submittedName>
</protein>
<feature type="compositionally biased region" description="Low complexity" evidence="1">
    <location>
        <begin position="326"/>
        <end position="341"/>
    </location>
</feature>
<feature type="compositionally biased region" description="Low complexity" evidence="1">
    <location>
        <begin position="373"/>
        <end position="382"/>
    </location>
</feature>
<dbReference type="EMBL" id="SMJW01000498">
    <property type="protein sequence ID" value="TDC01206.1"/>
    <property type="molecule type" value="Genomic_DNA"/>
</dbReference>
<evidence type="ECO:0000313" key="3">
    <source>
        <dbReference type="EMBL" id="TDC01206.1"/>
    </source>
</evidence>
<feature type="compositionally biased region" description="Basic and acidic residues" evidence="1">
    <location>
        <begin position="295"/>
        <end position="313"/>
    </location>
</feature>
<dbReference type="RefSeq" id="WP_131945377.1">
    <property type="nucleotide sequence ID" value="NZ_BAAAMX010000056.1"/>
</dbReference>
<feature type="compositionally biased region" description="Acidic residues" evidence="1">
    <location>
        <begin position="351"/>
        <end position="365"/>
    </location>
</feature>
<keyword evidence="4" id="KW-1185">Reference proteome</keyword>
<feature type="compositionally biased region" description="Basic and acidic residues" evidence="1">
    <location>
        <begin position="235"/>
        <end position="253"/>
    </location>
</feature>
<keyword evidence="2" id="KW-0472">Membrane</keyword>
<evidence type="ECO:0000313" key="4">
    <source>
        <dbReference type="Proteomes" id="UP000295431"/>
    </source>
</evidence>
<feature type="region of interest" description="Disordered" evidence="1">
    <location>
        <begin position="75"/>
        <end position="125"/>
    </location>
</feature>
<proteinExistence type="predicted"/>
<keyword evidence="2" id="KW-0812">Transmembrane</keyword>
<dbReference type="SUPFAM" id="SSF57884">
    <property type="entry name" value="Ada DNA repair protein, N-terminal domain (N-Ada 10)"/>
    <property type="match status" value="1"/>
</dbReference>
<dbReference type="InterPro" id="IPR035451">
    <property type="entry name" value="Ada-like_dom_sf"/>
</dbReference>
<gene>
    <name evidence="3" type="ORF">E1284_40310</name>
</gene>
<comment type="caution">
    <text evidence="3">The sequence shown here is derived from an EMBL/GenBank/DDBJ whole genome shotgun (WGS) entry which is preliminary data.</text>
</comment>
<sequence length="466" mass="47683">MIILSGVLVVVAIALLVAGIVAGNGDSAQVFGLDALVVIYISIAVSIISALCLAIGVFLRRKELWGSGASVAPARASKRSTKDKRKKAAPPAPAKGAPAAAGVPAPPAPAADTDDDVLEMPAPPADVPDDAMVFVVRGRKRYHLDTCRQLAGRDAEELTYAEAKEEGFSPCTACMPDTALAARAAASVPASSGPGKGPGGLEPAPQAAPTSFDTPGSFDRPASFDKPGSFDEPEPFDRKGGFDRTAEIPRADEPAAPEPPAADPAGPTLTDMPVAGLFGKAAGAAPSAPETADEPEAREREPEARSAWERPAEAESAAPDVTVDLGPASYAGAAYAGTEAPAPKPHHAFDTADDDADDDTAGEDAADVREAGEPGALAAESAADPEPEPSAEGSADHDEPAAEPAGDGPQVRILSGTKRYHRVDCALIEDIGDEADDLESLSRAEAKSRGCTPCLVCQPDRERARD</sequence>
<dbReference type="AlphaFoldDB" id="A0A4V6P9P2"/>
<organism evidence="3 4">
    <name type="scientific">Actinomadura bangladeshensis</name>
    <dbReference type="NCBI Taxonomy" id="453573"/>
    <lineage>
        <taxon>Bacteria</taxon>
        <taxon>Bacillati</taxon>
        <taxon>Actinomycetota</taxon>
        <taxon>Actinomycetes</taxon>
        <taxon>Streptosporangiales</taxon>
        <taxon>Thermomonosporaceae</taxon>
        <taxon>Actinomadura</taxon>
    </lineage>
</organism>
<feature type="compositionally biased region" description="Low complexity" evidence="1">
    <location>
        <begin position="94"/>
        <end position="103"/>
    </location>
</feature>
<reference evidence="3 4" key="1">
    <citation type="submission" date="2019-03" db="EMBL/GenBank/DDBJ databases">
        <title>Draft genome sequences of novel Actinobacteria.</title>
        <authorList>
            <person name="Sahin N."/>
            <person name="Ay H."/>
            <person name="Saygin H."/>
        </authorList>
    </citation>
    <scope>NUCLEOTIDE SEQUENCE [LARGE SCALE GENOMIC DNA]</scope>
    <source>
        <strain evidence="3 4">DSM 45347</strain>
    </source>
</reference>
<evidence type="ECO:0000256" key="2">
    <source>
        <dbReference type="SAM" id="Phobius"/>
    </source>
</evidence>
<evidence type="ECO:0000256" key="1">
    <source>
        <dbReference type="SAM" id="MobiDB-lite"/>
    </source>
</evidence>
<feature type="compositionally biased region" description="Low complexity" evidence="1">
    <location>
        <begin position="281"/>
        <end position="290"/>
    </location>
</feature>
<feature type="region of interest" description="Disordered" evidence="1">
    <location>
        <begin position="185"/>
        <end position="415"/>
    </location>
</feature>
<dbReference type="OrthoDB" id="3638805at2"/>
<keyword evidence="2" id="KW-1133">Transmembrane helix</keyword>
<dbReference type="Proteomes" id="UP000295431">
    <property type="component" value="Unassembled WGS sequence"/>
</dbReference>
<feature type="compositionally biased region" description="Basic residues" evidence="1">
    <location>
        <begin position="76"/>
        <end position="88"/>
    </location>
</feature>